<evidence type="ECO:0000313" key="2">
    <source>
        <dbReference type="EMBL" id="AHY47323.1"/>
    </source>
</evidence>
<dbReference type="EMBL" id="CP007514">
    <property type="protein sequence ID" value="AHY47323.1"/>
    <property type="molecule type" value="Genomic_DNA"/>
</dbReference>
<dbReference type="RefSeq" id="WP_038682479.1">
    <property type="nucleotide sequence ID" value="NZ_CP007514.1"/>
</dbReference>
<proteinExistence type="predicted"/>
<evidence type="ECO:0000313" key="3">
    <source>
        <dbReference type="EMBL" id="MDX5894727.1"/>
    </source>
</evidence>
<dbReference type="HOGENOM" id="CLU_2275396_0_0_11"/>
<reference evidence="3" key="2">
    <citation type="submission" date="2023-11" db="EMBL/GenBank/DDBJ databases">
        <title>MicrobeMod: A computational toolkit for identifying prokaryotic methylation and restriction-modification with nanopore sequencing.</title>
        <authorList>
            <person name="Crits-Christoph A."/>
            <person name="Kang S.C."/>
            <person name="Lee H."/>
            <person name="Ostrov N."/>
        </authorList>
    </citation>
    <scope>NUCLEOTIDE SEQUENCE</scope>
    <source>
        <strain evidence="3">ATCC 51242</strain>
    </source>
</reference>
<keyword evidence="4" id="KW-1185">Reference proteome</keyword>
<gene>
    <name evidence="2" type="ORF">RradSPS_2040</name>
    <name evidence="3" type="ORF">SIL72_11915</name>
</gene>
<dbReference type="Proteomes" id="UP001281130">
    <property type="component" value="Unassembled WGS sequence"/>
</dbReference>
<reference evidence="2 4" key="1">
    <citation type="submission" date="2014-03" db="EMBL/GenBank/DDBJ databases">
        <title>Complete genome sequence of the Radio-Resistant Rubrobacter radiotolerans RSPS-4.</title>
        <authorList>
            <person name="Egas C.C."/>
            <person name="Barroso C.C."/>
            <person name="Froufe H.J.C."/>
            <person name="Pacheco J.J."/>
            <person name="Albuquerque L.L."/>
            <person name="da Costa M.M.S."/>
        </authorList>
    </citation>
    <scope>NUCLEOTIDE SEQUENCE [LARGE SCALE GENOMIC DNA]</scope>
    <source>
        <strain evidence="2 4">RSPS-4</strain>
    </source>
</reference>
<dbReference type="Proteomes" id="UP000025229">
    <property type="component" value="Chromosome"/>
</dbReference>
<dbReference type="KEGG" id="rrd:RradSPS_2040"/>
<evidence type="ECO:0000313" key="4">
    <source>
        <dbReference type="Proteomes" id="UP000025229"/>
    </source>
</evidence>
<accession>A0A023X4P8</accession>
<dbReference type="EMBL" id="JAWXXX010000001">
    <property type="protein sequence ID" value="MDX5894727.1"/>
    <property type="molecule type" value="Genomic_DNA"/>
</dbReference>
<evidence type="ECO:0000256" key="1">
    <source>
        <dbReference type="SAM" id="MobiDB-lite"/>
    </source>
</evidence>
<feature type="region of interest" description="Disordered" evidence="1">
    <location>
        <begin position="80"/>
        <end position="102"/>
    </location>
</feature>
<sequence length="102" mass="11537">MQQPEDPLFALVCPRCNRTLLYVQGNVLVMNSTVVEWPEPRGTGFDMECWTCREVTTSVDGARLNMRGLDIYASSQRPGDKPAFLVRNPGPTDGDMFRRLED</sequence>
<protein>
    <submittedName>
        <fullName evidence="2">Uncharacterized protein</fullName>
    </submittedName>
</protein>
<dbReference type="STRING" id="42256.RradSPS_2040"/>
<dbReference type="AlphaFoldDB" id="A0A023X4P8"/>
<organism evidence="2 4">
    <name type="scientific">Rubrobacter radiotolerans</name>
    <name type="common">Arthrobacter radiotolerans</name>
    <dbReference type="NCBI Taxonomy" id="42256"/>
    <lineage>
        <taxon>Bacteria</taxon>
        <taxon>Bacillati</taxon>
        <taxon>Actinomycetota</taxon>
        <taxon>Rubrobacteria</taxon>
        <taxon>Rubrobacterales</taxon>
        <taxon>Rubrobacteraceae</taxon>
        <taxon>Rubrobacter</taxon>
    </lineage>
</organism>
<name>A0A023X4P8_RUBRA</name>